<accession>A0A3N1D5U8</accession>
<feature type="compositionally biased region" description="Pro residues" evidence="1">
    <location>
        <begin position="425"/>
        <end position="437"/>
    </location>
</feature>
<evidence type="ECO:0000256" key="1">
    <source>
        <dbReference type="SAM" id="MobiDB-lite"/>
    </source>
</evidence>
<evidence type="ECO:0000256" key="3">
    <source>
        <dbReference type="SAM" id="SignalP"/>
    </source>
</evidence>
<keyword evidence="5" id="KW-1185">Reference proteome</keyword>
<dbReference type="OrthoDB" id="5187308at2"/>
<keyword evidence="2" id="KW-0812">Transmembrane</keyword>
<name>A0A3N1D5U8_9ACTN</name>
<keyword evidence="2" id="KW-0472">Membrane</keyword>
<evidence type="ECO:0000256" key="2">
    <source>
        <dbReference type="SAM" id="Phobius"/>
    </source>
</evidence>
<dbReference type="RefSeq" id="WP_123668086.1">
    <property type="nucleotide sequence ID" value="NZ_RJKE01000001.1"/>
</dbReference>
<feature type="signal peptide" evidence="3">
    <location>
        <begin position="1"/>
        <end position="20"/>
    </location>
</feature>
<dbReference type="Proteomes" id="UP000272400">
    <property type="component" value="Unassembled WGS sequence"/>
</dbReference>
<keyword evidence="2" id="KW-1133">Transmembrane helix</keyword>
<feature type="transmembrane region" description="Helical" evidence="2">
    <location>
        <begin position="367"/>
        <end position="389"/>
    </location>
</feature>
<sequence>MRTLLPVMLLLLLLAPPVQAHEHPHGSTDRVTPGAVRVEVGAKVDVTLLDDRAALKRFKRSYEVTLGAGSGFTVTPDGVIVTATGTVDSEEDPAVYAANRVFAEYYEQKIPADFARHTAGTGDLDFRLQSCYPPERSDSTCTAVVTPTVRVFPFLDPPSDEGYPAEILKTGADPSAPAVLRVTGGTKDVDLPTLPLAKAYGGEIKALDIMTYKGRPSIEVTPTVEVAHLDPPGSRTLLKDDRERIARQITADGTGGAVIDDAHSEVIGLVSLTGAETRFATVEDILAALESADVSAHRGPLDVVFETALAHYHDRSYSLAIPVLEQVLKLRPDHAVALSHLRDSRAWKGTDKEAKRPDADGGGPAFFTPWTIGAAVLLLAALGLGVLLLRKPRGPSPDEAVTAFVGSVPLPAAPLTTVDRSDPGQVPPRRPGPPSTPSTPSTPSGGAHPGPREPGPADRPAYCTRCGMRRGPAHRFCGYCGHPA</sequence>
<protein>
    <recommendedName>
        <fullName evidence="6">Trypsin-like peptidase</fullName>
    </recommendedName>
</protein>
<feature type="chain" id="PRO_5018210062" description="Trypsin-like peptidase" evidence="3">
    <location>
        <begin position="21"/>
        <end position="484"/>
    </location>
</feature>
<feature type="region of interest" description="Disordered" evidence="1">
    <location>
        <begin position="412"/>
        <end position="458"/>
    </location>
</feature>
<evidence type="ECO:0000313" key="4">
    <source>
        <dbReference type="EMBL" id="ROO88904.1"/>
    </source>
</evidence>
<comment type="caution">
    <text evidence="4">The sequence shown here is derived from an EMBL/GenBank/DDBJ whole genome shotgun (WGS) entry which is preliminary data.</text>
</comment>
<organism evidence="4 5">
    <name type="scientific">Actinocorallia herbida</name>
    <dbReference type="NCBI Taxonomy" id="58109"/>
    <lineage>
        <taxon>Bacteria</taxon>
        <taxon>Bacillati</taxon>
        <taxon>Actinomycetota</taxon>
        <taxon>Actinomycetes</taxon>
        <taxon>Streptosporangiales</taxon>
        <taxon>Thermomonosporaceae</taxon>
        <taxon>Actinocorallia</taxon>
    </lineage>
</organism>
<dbReference type="EMBL" id="RJKE01000001">
    <property type="protein sequence ID" value="ROO88904.1"/>
    <property type="molecule type" value="Genomic_DNA"/>
</dbReference>
<dbReference type="AlphaFoldDB" id="A0A3N1D5U8"/>
<reference evidence="4 5" key="1">
    <citation type="submission" date="2018-11" db="EMBL/GenBank/DDBJ databases">
        <title>Sequencing the genomes of 1000 actinobacteria strains.</title>
        <authorList>
            <person name="Klenk H.-P."/>
        </authorList>
    </citation>
    <scope>NUCLEOTIDE SEQUENCE [LARGE SCALE GENOMIC DNA]</scope>
    <source>
        <strain evidence="4 5">DSM 44254</strain>
    </source>
</reference>
<evidence type="ECO:0000313" key="5">
    <source>
        <dbReference type="Proteomes" id="UP000272400"/>
    </source>
</evidence>
<evidence type="ECO:0008006" key="6">
    <source>
        <dbReference type="Google" id="ProtNLM"/>
    </source>
</evidence>
<proteinExistence type="predicted"/>
<gene>
    <name evidence="4" type="ORF">EDD29_6589</name>
</gene>
<keyword evidence="3" id="KW-0732">Signal</keyword>